<keyword evidence="4" id="KW-0999">Mitochondrion inner membrane</keyword>
<accession>A0AAV0HJ87</accession>
<name>A0AAV0HJ87_9ROSI</name>
<dbReference type="InterPro" id="IPR036013">
    <property type="entry name" value="Band_7/SPFH_dom_sf"/>
</dbReference>
<comment type="subunit">
    <text evidence="3">Component of a prohibitin multimeric complex in mitochondrial membranes.</text>
</comment>
<feature type="domain" description="Band 7" evidence="7">
    <location>
        <begin position="149"/>
        <end position="311"/>
    </location>
</feature>
<comment type="subcellular location">
    <subcellularLocation>
        <location evidence="1">Mitochondrion inner membrane</location>
        <topology evidence="1">Single-pass type II membrane protein</topology>
    </subcellularLocation>
</comment>
<dbReference type="AlphaFoldDB" id="A0AAV0HJ87"/>
<dbReference type="EMBL" id="CAMGYJ010000002">
    <property type="protein sequence ID" value="CAI0385375.1"/>
    <property type="molecule type" value="Genomic_DNA"/>
</dbReference>
<dbReference type="SUPFAM" id="SSF117892">
    <property type="entry name" value="Band 7/SPFH domain"/>
    <property type="match status" value="1"/>
</dbReference>
<evidence type="ECO:0000259" key="7">
    <source>
        <dbReference type="SMART" id="SM00244"/>
    </source>
</evidence>
<gene>
    <name evidence="8" type="ORF">LITE_LOCUS4768</name>
</gene>
<evidence type="ECO:0000256" key="1">
    <source>
        <dbReference type="ARBA" id="ARBA00004140"/>
    </source>
</evidence>
<proteinExistence type="inferred from homology"/>
<dbReference type="CDD" id="cd03401">
    <property type="entry name" value="SPFH_prohibitin"/>
    <property type="match status" value="1"/>
</dbReference>
<dbReference type="InterPro" id="IPR001107">
    <property type="entry name" value="Band_7"/>
</dbReference>
<comment type="similarity">
    <text evidence="2">Belongs to the prohibitin family.</text>
</comment>
<keyword evidence="5" id="KW-0496">Mitochondrion</keyword>
<keyword evidence="9" id="KW-1185">Reference proteome</keyword>
<evidence type="ECO:0000256" key="2">
    <source>
        <dbReference type="ARBA" id="ARBA00009658"/>
    </source>
</evidence>
<dbReference type="GO" id="GO:0005743">
    <property type="term" value="C:mitochondrial inner membrane"/>
    <property type="evidence" value="ECO:0007669"/>
    <property type="project" value="UniProtKB-SubCell"/>
</dbReference>
<reference evidence="8" key="1">
    <citation type="submission" date="2022-08" db="EMBL/GenBank/DDBJ databases">
        <authorList>
            <person name="Gutierrez-Valencia J."/>
        </authorList>
    </citation>
    <scope>NUCLEOTIDE SEQUENCE</scope>
</reference>
<evidence type="ECO:0000256" key="4">
    <source>
        <dbReference type="ARBA" id="ARBA00022792"/>
    </source>
</evidence>
<organism evidence="8 9">
    <name type="scientific">Linum tenue</name>
    <dbReference type="NCBI Taxonomy" id="586396"/>
    <lineage>
        <taxon>Eukaryota</taxon>
        <taxon>Viridiplantae</taxon>
        <taxon>Streptophyta</taxon>
        <taxon>Embryophyta</taxon>
        <taxon>Tracheophyta</taxon>
        <taxon>Spermatophyta</taxon>
        <taxon>Magnoliopsida</taxon>
        <taxon>eudicotyledons</taxon>
        <taxon>Gunneridae</taxon>
        <taxon>Pentapetalae</taxon>
        <taxon>rosids</taxon>
        <taxon>fabids</taxon>
        <taxon>Malpighiales</taxon>
        <taxon>Linaceae</taxon>
        <taxon>Linum</taxon>
    </lineage>
</organism>
<evidence type="ECO:0000256" key="5">
    <source>
        <dbReference type="ARBA" id="ARBA00023128"/>
    </source>
</evidence>
<dbReference type="Gene3D" id="3.30.479.30">
    <property type="entry name" value="Band 7 domain"/>
    <property type="match status" value="1"/>
</dbReference>
<keyword evidence="6" id="KW-0472">Membrane</keyword>
<dbReference type="Pfam" id="PF01145">
    <property type="entry name" value="Band_7"/>
    <property type="match status" value="1"/>
</dbReference>
<sequence length="395" mass="44691">MRGRFKSSSSLLSSKRPESTESTLFSREKPFGPFKFCFLNFPAPIQLESSYLLSHAKLAHWQKLRDNRAISSPLKSINPTRCFALYTLKPQPTPATSPSKSTALLLAISRKASSRMATRAFLKYLNGHTDLRKLKLVVYGGIGVYVWSNTFYSVQGGHRAILFNRLSGVKDKVYGEGMHIRWPFLEKPIHYEIRAQPHLIESISGTRDLQTVKVVIRILSRPIAPNLPEIYRTVGHDYDERVMPSVVQEAIKTVIARYNASELVTQRNKVSEEIWDVLKKRAMMFKITLDDVSLIHVSFGKEFTTAVEAKQVAAQEAERVKFVVEKAEQEKKSVIIRAEGEAKSAELIGTAMESNPSFITLRQIEAAREIAHTVAEGENKVYRCSSDLLLNLRKH</sequence>
<evidence type="ECO:0000256" key="6">
    <source>
        <dbReference type="ARBA" id="ARBA00023136"/>
    </source>
</evidence>
<comment type="caution">
    <text evidence="8">The sequence shown here is derived from an EMBL/GenBank/DDBJ whole genome shotgun (WGS) entry which is preliminary data.</text>
</comment>
<evidence type="ECO:0000313" key="9">
    <source>
        <dbReference type="Proteomes" id="UP001154282"/>
    </source>
</evidence>
<evidence type="ECO:0000256" key="3">
    <source>
        <dbReference type="ARBA" id="ARBA00011786"/>
    </source>
</evidence>
<dbReference type="GO" id="GO:0007005">
    <property type="term" value="P:mitochondrion organization"/>
    <property type="evidence" value="ECO:0007669"/>
    <property type="project" value="TreeGrafter"/>
</dbReference>
<dbReference type="PANTHER" id="PTHR23222:SF1">
    <property type="entry name" value="PROHIBITIN-2"/>
    <property type="match status" value="1"/>
</dbReference>
<protein>
    <recommendedName>
        <fullName evidence="7">Band 7 domain-containing protein</fullName>
    </recommendedName>
</protein>
<dbReference type="PANTHER" id="PTHR23222">
    <property type="entry name" value="PROHIBITIN"/>
    <property type="match status" value="1"/>
</dbReference>
<dbReference type="PRINTS" id="PR00679">
    <property type="entry name" value="PROHIBITIN"/>
</dbReference>
<dbReference type="Proteomes" id="UP001154282">
    <property type="component" value="Unassembled WGS sequence"/>
</dbReference>
<evidence type="ECO:0000313" key="8">
    <source>
        <dbReference type="EMBL" id="CAI0385375.1"/>
    </source>
</evidence>
<dbReference type="SMART" id="SM00244">
    <property type="entry name" value="PHB"/>
    <property type="match status" value="1"/>
</dbReference>
<dbReference type="InterPro" id="IPR000163">
    <property type="entry name" value="Prohibitin"/>
</dbReference>